<reference evidence="1" key="1">
    <citation type="journal article" date="2014" name="Int. J. Syst. Evol. Microbiol.">
        <title>Complete genome sequence of Corynebacterium casei LMG S-19264T (=DSM 44701T), isolated from a smear-ripened cheese.</title>
        <authorList>
            <consortium name="US DOE Joint Genome Institute (JGI-PGF)"/>
            <person name="Walter F."/>
            <person name="Albersmeier A."/>
            <person name="Kalinowski J."/>
            <person name="Ruckert C."/>
        </authorList>
    </citation>
    <scope>NUCLEOTIDE SEQUENCE</scope>
    <source>
        <strain evidence="1">JCM 4369</strain>
    </source>
</reference>
<proteinExistence type="predicted"/>
<evidence type="ECO:0000313" key="1">
    <source>
        <dbReference type="EMBL" id="GGV10087.1"/>
    </source>
</evidence>
<sequence>MCGRNQAFLGGYLHGLEVNGVDAVLAPEPGECCVRLGPSDPDRDDRAAQDH</sequence>
<keyword evidence="2" id="KW-1185">Reference proteome</keyword>
<accession>A0A918IFZ6</accession>
<dbReference type="RefSeq" id="WP_229854362.1">
    <property type="nucleotide sequence ID" value="NZ_BMTD01000013.1"/>
</dbReference>
<gene>
    <name evidence="1" type="ORF">GCM10010260_55830</name>
</gene>
<name>A0A918IFZ6_9ACTN</name>
<organism evidence="1 2">
    <name type="scientific">Streptomyces filipinensis</name>
    <dbReference type="NCBI Taxonomy" id="66887"/>
    <lineage>
        <taxon>Bacteria</taxon>
        <taxon>Bacillati</taxon>
        <taxon>Actinomycetota</taxon>
        <taxon>Actinomycetes</taxon>
        <taxon>Kitasatosporales</taxon>
        <taxon>Streptomycetaceae</taxon>
        <taxon>Streptomyces</taxon>
    </lineage>
</organism>
<protein>
    <submittedName>
        <fullName evidence="1">Uncharacterized protein</fullName>
    </submittedName>
</protein>
<reference evidence="1" key="2">
    <citation type="submission" date="2020-09" db="EMBL/GenBank/DDBJ databases">
        <authorList>
            <person name="Sun Q."/>
            <person name="Ohkuma M."/>
        </authorList>
    </citation>
    <scope>NUCLEOTIDE SEQUENCE</scope>
    <source>
        <strain evidence="1">JCM 4369</strain>
    </source>
</reference>
<evidence type="ECO:0000313" key="2">
    <source>
        <dbReference type="Proteomes" id="UP000618795"/>
    </source>
</evidence>
<comment type="caution">
    <text evidence="1">The sequence shown here is derived from an EMBL/GenBank/DDBJ whole genome shotgun (WGS) entry which is preliminary data.</text>
</comment>
<dbReference type="Proteomes" id="UP000618795">
    <property type="component" value="Unassembled WGS sequence"/>
</dbReference>
<dbReference type="EMBL" id="BMTD01000013">
    <property type="protein sequence ID" value="GGV10087.1"/>
    <property type="molecule type" value="Genomic_DNA"/>
</dbReference>
<dbReference type="AlphaFoldDB" id="A0A918IFZ6"/>